<evidence type="ECO:0000256" key="1">
    <source>
        <dbReference type="ARBA" id="ARBA00001964"/>
    </source>
</evidence>
<dbReference type="EC" id="1.2.4.1" evidence="5"/>
<dbReference type="RefSeq" id="WP_209512819.1">
    <property type="nucleotide sequence ID" value="NZ_JAGGKS010000010.1"/>
</dbReference>
<dbReference type="GO" id="GO:0004739">
    <property type="term" value="F:pyruvate dehydrogenase (acetyl-transferring) activity"/>
    <property type="evidence" value="ECO:0007669"/>
    <property type="project" value="UniProtKB-EC"/>
</dbReference>
<dbReference type="SUPFAM" id="SSF52518">
    <property type="entry name" value="Thiamin diphosphate-binding fold (THDP-binding)"/>
    <property type="match status" value="1"/>
</dbReference>
<dbReference type="InterPro" id="IPR050642">
    <property type="entry name" value="PDH_E1_Alpha_Subunit"/>
</dbReference>
<accession>A0ABS4GHD0</accession>
<dbReference type="EMBL" id="JAGGKS010000010">
    <property type="protein sequence ID" value="MBP1927104.1"/>
    <property type="molecule type" value="Genomic_DNA"/>
</dbReference>
<proteinExistence type="predicted"/>
<name>A0ABS4GHD0_9FIRM</name>
<dbReference type="Gene3D" id="3.40.50.970">
    <property type="match status" value="1"/>
</dbReference>
<dbReference type="InterPro" id="IPR029061">
    <property type="entry name" value="THDP-binding"/>
</dbReference>
<sequence length="321" mass="35281">MAYSKNFLIDIYEELVELRLFEEKLVEIYNLGKVPGHIHSGVGEEATYVGTLATRKDGDYYKITHRPVGASAIIGVPLNTIFSEIMGKRDGNSGGRGGVNHVSLLSKGMLGFSGTLACDIAVGVGAGLTIKKKGTDNIVYVYYGDGTSSRGPVHEAMNLAAVWQLPVLFICENNQFAISTHATEGISVENPGADRAAGYGMPSKIVDGTDVLSVYEGAKELTDYIRSGKGPAILEAKSYRWRGHFEGDQARYRDAGVTEEWKRKDCVEKMKKYICESKVATQEEINAICKKINDDLDKAIKFADESQSITVEEIYEYMYVK</sequence>
<dbReference type="Pfam" id="PF00676">
    <property type="entry name" value="E1_dh"/>
    <property type="match status" value="1"/>
</dbReference>
<dbReference type="PANTHER" id="PTHR11516:SF60">
    <property type="entry name" value="PYRUVATE DEHYDROGENASE E1 COMPONENT SUBUNIT ALPHA"/>
    <property type="match status" value="1"/>
</dbReference>
<keyword evidence="2 5" id="KW-0560">Oxidoreductase</keyword>
<organism evidence="5 6">
    <name type="scientific">Sedimentibacter acidaminivorans</name>
    <dbReference type="NCBI Taxonomy" id="913099"/>
    <lineage>
        <taxon>Bacteria</taxon>
        <taxon>Bacillati</taxon>
        <taxon>Bacillota</taxon>
        <taxon>Tissierellia</taxon>
        <taxon>Sedimentibacter</taxon>
    </lineage>
</organism>
<keyword evidence="5" id="KW-0670">Pyruvate</keyword>
<evidence type="ECO:0000256" key="2">
    <source>
        <dbReference type="ARBA" id="ARBA00023002"/>
    </source>
</evidence>
<dbReference type="PANTHER" id="PTHR11516">
    <property type="entry name" value="PYRUVATE DEHYDROGENASE E1 COMPONENT, ALPHA SUBUNIT BACTERIAL AND ORGANELLAR"/>
    <property type="match status" value="1"/>
</dbReference>
<dbReference type="InterPro" id="IPR001017">
    <property type="entry name" value="DH_E1"/>
</dbReference>
<reference evidence="5 6" key="1">
    <citation type="submission" date="2021-03" db="EMBL/GenBank/DDBJ databases">
        <title>Genomic Encyclopedia of Type Strains, Phase IV (KMG-IV): sequencing the most valuable type-strain genomes for metagenomic binning, comparative biology and taxonomic classification.</title>
        <authorList>
            <person name="Goeker M."/>
        </authorList>
    </citation>
    <scope>NUCLEOTIDE SEQUENCE [LARGE SCALE GENOMIC DNA]</scope>
    <source>
        <strain evidence="5 6">DSM 24004</strain>
    </source>
</reference>
<comment type="caution">
    <text evidence="5">The sequence shown here is derived from an EMBL/GenBank/DDBJ whole genome shotgun (WGS) entry which is preliminary data.</text>
</comment>
<dbReference type="Proteomes" id="UP001519342">
    <property type="component" value="Unassembled WGS sequence"/>
</dbReference>
<dbReference type="CDD" id="cd02000">
    <property type="entry name" value="TPP_E1_PDC_ADC_BCADC"/>
    <property type="match status" value="1"/>
</dbReference>
<evidence type="ECO:0000259" key="4">
    <source>
        <dbReference type="Pfam" id="PF00676"/>
    </source>
</evidence>
<evidence type="ECO:0000313" key="6">
    <source>
        <dbReference type="Proteomes" id="UP001519342"/>
    </source>
</evidence>
<evidence type="ECO:0000256" key="3">
    <source>
        <dbReference type="ARBA" id="ARBA00023052"/>
    </source>
</evidence>
<evidence type="ECO:0000313" key="5">
    <source>
        <dbReference type="EMBL" id="MBP1927104.1"/>
    </source>
</evidence>
<keyword evidence="6" id="KW-1185">Reference proteome</keyword>
<comment type="cofactor">
    <cofactor evidence="1">
        <name>thiamine diphosphate</name>
        <dbReference type="ChEBI" id="CHEBI:58937"/>
    </cofactor>
</comment>
<keyword evidence="3" id="KW-0786">Thiamine pyrophosphate</keyword>
<gene>
    <name evidence="5" type="ORF">J2Z76_002977</name>
</gene>
<feature type="domain" description="Dehydrogenase E1 component" evidence="4">
    <location>
        <begin position="16"/>
        <end position="309"/>
    </location>
</feature>
<protein>
    <submittedName>
        <fullName evidence="5">Pyruvate dehydrogenase E1 component alpha subunit</fullName>
        <ecNumber evidence="5">1.2.4.1</ecNumber>
    </submittedName>
</protein>